<proteinExistence type="predicted"/>
<dbReference type="InterPro" id="IPR043929">
    <property type="entry name" value="DUF5755"/>
</dbReference>
<organism evidence="2">
    <name type="scientific">viral metagenome</name>
    <dbReference type="NCBI Taxonomy" id="1070528"/>
    <lineage>
        <taxon>unclassified sequences</taxon>
        <taxon>metagenomes</taxon>
        <taxon>organismal metagenomes</taxon>
    </lineage>
</organism>
<keyword evidence="1" id="KW-1133">Transmembrane helix</keyword>
<keyword evidence="1" id="KW-0812">Transmembrane</keyword>
<name>A0A6C0F544_9ZZZZ</name>
<dbReference type="AlphaFoldDB" id="A0A6C0F544"/>
<dbReference type="EMBL" id="MN738786">
    <property type="protein sequence ID" value="QHT36897.1"/>
    <property type="molecule type" value="Genomic_DNA"/>
</dbReference>
<protein>
    <submittedName>
        <fullName evidence="2">Uncharacterized protein</fullName>
    </submittedName>
</protein>
<feature type="transmembrane region" description="Helical" evidence="1">
    <location>
        <begin position="7"/>
        <end position="26"/>
    </location>
</feature>
<sequence>MQLHMKINIDTNTILLVVVIGMFMYVNRNHNLSRDRTDTVIVNNTQDPYEREVIEEPKRFYDSKYHSRRQMAVNVPTRGEAPSYQQVGYLGGVSDPENIKPLYGRQTYPGSNQWNYFTSLDSHLATKIPLDLDGKDCTDERGCKELYKDDKVNVHGTEYNANIYQTHAPRYIPY</sequence>
<reference evidence="2" key="1">
    <citation type="journal article" date="2020" name="Nature">
        <title>Giant virus diversity and host interactions through global metagenomics.</title>
        <authorList>
            <person name="Schulz F."/>
            <person name="Roux S."/>
            <person name="Paez-Espino D."/>
            <person name="Jungbluth S."/>
            <person name="Walsh D.A."/>
            <person name="Denef V.J."/>
            <person name="McMahon K.D."/>
            <person name="Konstantinidis K.T."/>
            <person name="Eloe-Fadrosh E.A."/>
            <person name="Kyrpides N.C."/>
            <person name="Woyke T."/>
        </authorList>
    </citation>
    <scope>NUCLEOTIDE SEQUENCE</scope>
    <source>
        <strain evidence="2">GVMAG-S-ERX555967-130</strain>
    </source>
</reference>
<evidence type="ECO:0000313" key="2">
    <source>
        <dbReference type="EMBL" id="QHT36897.1"/>
    </source>
</evidence>
<evidence type="ECO:0000256" key="1">
    <source>
        <dbReference type="SAM" id="Phobius"/>
    </source>
</evidence>
<keyword evidence="1" id="KW-0472">Membrane</keyword>
<dbReference type="Pfam" id="PF19059">
    <property type="entry name" value="DUF5755"/>
    <property type="match status" value="1"/>
</dbReference>
<accession>A0A6C0F544</accession>